<organism evidence="2 3">
    <name type="scientific">Candidatus Magasanikbacteria bacterium RIFCSPHIGHO2_02_FULL_51_14</name>
    <dbReference type="NCBI Taxonomy" id="1798683"/>
    <lineage>
        <taxon>Bacteria</taxon>
        <taxon>Candidatus Magasanikiibacteriota</taxon>
    </lineage>
</organism>
<name>A0A1F6MR32_9BACT</name>
<accession>A0A1F6MR32</accession>
<evidence type="ECO:0000313" key="3">
    <source>
        <dbReference type="Proteomes" id="UP000177457"/>
    </source>
</evidence>
<gene>
    <name evidence="2" type="ORF">A3C90_03295</name>
</gene>
<sequence>MHQRFGHTISERQTRPIAGRCAADDTHDALLCGADDVYGERISRAASRHAREEPRDISSRKHGNDSFYLPGLREKRKRTIAVPFREYAIGHYWRPARAGCFFC</sequence>
<proteinExistence type="predicted"/>
<evidence type="ECO:0000313" key="2">
    <source>
        <dbReference type="EMBL" id="OGH73883.1"/>
    </source>
</evidence>
<dbReference type="Proteomes" id="UP000177457">
    <property type="component" value="Unassembled WGS sequence"/>
</dbReference>
<protein>
    <submittedName>
        <fullName evidence="2">Uncharacterized protein</fullName>
    </submittedName>
</protein>
<comment type="caution">
    <text evidence="2">The sequence shown here is derived from an EMBL/GenBank/DDBJ whole genome shotgun (WGS) entry which is preliminary data.</text>
</comment>
<feature type="compositionally biased region" description="Basic and acidic residues" evidence="1">
    <location>
        <begin position="45"/>
        <end position="64"/>
    </location>
</feature>
<dbReference type="AlphaFoldDB" id="A0A1F6MR32"/>
<evidence type="ECO:0000256" key="1">
    <source>
        <dbReference type="SAM" id="MobiDB-lite"/>
    </source>
</evidence>
<reference evidence="2 3" key="1">
    <citation type="journal article" date="2016" name="Nat. Commun.">
        <title>Thousands of microbial genomes shed light on interconnected biogeochemical processes in an aquifer system.</title>
        <authorList>
            <person name="Anantharaman K."/>
            <person name="Brown C.T."/>
            <person name="Hug L.A."/>
            <person name="Sharon I."/>
            <person name="Castelle C.J."/>
            <person name="Probst A.J."/>
            <person name="Thomas B.C."/>
            <person name="Singh A."/>
            <person name="Wilkins M.J."/>
            <person name="Karaoz U."/>
            <person name="Brodie E.L."/>
            <person name="Williams K.H."/>
            <person name="Hubbard S.S."/>
            <person name="Banfield J.F."/>
        </authorList>
    </citation>
    <scope>NUCLEOTIDE SEQUENCE [LARGE SCALE GENOMIC DNA]</scope>
</reference>
<feature type="region of interest" description="Disordered" evidence="1">
    <location>
        <begin position="45"/>
        <end position="68"/>
    </location>
</feature>
<dbReference type="EMBL" id="MFQE01000008">
    <property type="protein sequence ID" value="OGH73883.1"/>
    <property type="molecule type" value="Genomic_DNA"/>
</dbReference>